<dbReference type="EMBL" id="JALGBI010000001">
    <property type="protein sequence ID" value="MCJ0762421.1"/>
    <property type="molecule type" value="Genomic_DNA"/>
</dbReference>
<keyword evidence="1" id="KW-1133">Transmembrane helix</keyword>
<sequence length="80" mass="8491">MPSTSPRRGPPGAKPNNDLLFKGILCMVIGLVVLLAPIFIPSPDMQAIVGGSALVGWFALVLGGAFVVQWALRRRKPPRG</sequence>
<proteinExistence type="predicted"/>
<reference evidence="2" key="1">
    <citation type="submission" date="2022-03" db="EMBL/GenBank/DDBJ databases">
        <authorList>
            <person name="Woo C.Y."/>
        </authorList>
    </citation>
    <scope>NUCLEOTIDE SEQUENCE</scope>
    <source>
        <strain evidence="2">CYS-02</strain>
    </source>
</reference>
<dbReference type="Proteomes" id="UP001139447">
    <property type="component" value="Unassembled WGS sequence"/>
</dbReference>
<accession>A0A9X1VRD0</accession>
<evidence type="ECO:0000313" key="2">
    <source>
        <dbReference type="EMBL" id="MCJ0762421.1"/>
    </source>
</evidence>
<keyword evidence="3" id="KW-1185">Reference proteome</keyword>
<comment type="caution">
    <text evidence="2">The sequence shown here is derived from an EMBL/GenBank/DDBJ whole genome shotgun (WGS) entry which is preliminary data.</text>
</comment>
<feature type="transmembrane region" description="Helical" evidence="1">
    <location>
        <begin position="20"/>
        <end position="40"/>
    </location>
</feature>
<protein>
    <submittedName>
        <fullName evidence="2">Uncharacterized protein</fullName>
    </submittedName>
</protein>
<keyword evidence="1" id="KW-0472">Membrane</keyword>
<dbReference type="RefSeq" id="WP_243304658.1">
    <property type="nucleotide sequence ID" value="NZ_JALGBI010000001.1"/>
</dbReference>
<organism evidence="2 3">
    <name type="scientific">Variovorax terrae</name>
    <dbReference type="NCBI Taxonomy" id="2923278"/>
    <lineage>
        <taxon>Bacteria</taxon>
        <taxon>Pseudomonadati</taxon>
        <taxon>Pseudomonadota</taxon>
        <taxon>Betaproteobacteria</taxon>
        <taxon>Burkholderiales</taxon>
        <taxon>Comamonadaceae</taxon>
        <taxon>Variovorax</taxon>
    </lineage>
</organism>
<evidence type="ECO:0000313" key="3">
    <source>
        <dbReference type="Proteomes" id="UP001139447"/>
    </source>
</evidence>
<gene>
    <name evidence="2" type="ORF">MMF98_04275</name>
</gene>
<dbReference type="AlphaFoldDB" id="A0A9X1VRD0"/>
<name>A0A9X1VRD0_9BURK</name>
<keyword evidence="1" id="KW-0812">Transmembrane</keyword>
<feature type="transmembrane region" description="Helical" evidence="1">
    <location>
        <begin position="46"/>
        <end position="72"/>
    </location>
</feature>
<evidence type="ECO:0000256" key="1">
    <source>
        <dbReference type="SAM" id="Phobius"/>
    </source>
</evidence>